<dbReference type="PROSITE" id="PS50020">
    <property type="entry name" value="WW_DOMAIN_2"/>
    <property type="match status" value="1"/>
</dbReference>
<dbReference type="InterPro" id="IPR052895">
    <property type="entry name" value="HetReg/Transcr_Mod"/>
</dbReference>
<name>A0A2K0SXK2_9HYPO</name>
<evidence type="ECO:0000313" key="4">
    <source>
        <dbReference type="Proteomes" id="UP000236546"/>
    </source>
</evidence>
<dbReference type="InterPro" id="IPR010730">
    <property type="entry name" value="HET"/>
</dbReference>
<reference evidence="3 4" key="1">
    <citation type="submission" date="2017-02" db="EMBL/GenBank/DDBJ databases">
        <title>Genomes of Trichoderma spp. with biocontrol activity.</title>
        <authorList>
            <person name="Gardiner D."/>
            <person name="Kazan K."/>
            <person name="Vos C."/>
            <person name="Harvey P."/>
        </authorList>
    </citation>
    <scope>NUCLEOTIDE SEQUENCE [LARGE SCALE GENOMIC DNA]</scope>
    <source>
        <strain evidence="3 4">A5MH</strain>
    </source>
</reference>
<dbReference type="InterPro" id="IPR001202">
    <property type="entry name" value="WW_dom"/>
</dbReference>
<dbReference type="Proteomes" id="UP000236546">
    <property type="component" value="Unassembled WGS sequence"/>
</dbReference>
<dbReference type="AlphaFoldDB" id="A0A2K0SXK2"/>
<evidence type="ECO:0000256" key="1">
    <source>
        <dbReference type="SAM" id="MobiDB-lite"/>
    </source>
</evidence>
<evidence type="ECO:0000259" key="2">
    <source>
        <dbReference type="PROSITE" id="PS50020"/>
    </source>
</evidence>
<evidence type="ECO:0000313" key="3">
    <source>
        <dbReference type="EMBL" id="PNP38003.1"/>
    </source>
</evidence>
<feature type="region of interest" description="Disordered" evidence="1">
    <location>
        <begin position="78"/>
        <end position="123"/>
    </location>
</feature>
<organism evidence="3 4">
    <name type="scientific">Trichoderma gamsii</name>
    <dbReference type="NCBI Taxonomy" id="398673"/>
    <lineage>
        <taxon>Eukaryota</taxon>
        <taxon>Fungi</taxon>
        <taxon>Dikarya</taxon>
        <taxon>Ascomycota</taxon>
        <taxon>Pezizomycotina</taxon>
        <taxon>Sordariomycetes</taxon>
        <taxon>Hypocreomycetidae</taxon>
        <taxon>Hypocreales</taxon>
        <taxon>Hypocreaceae</taxon>
        <taxon>Trichoderma</taxon>
    </lineage>
</organism>
<dbReference type="PANTHER" id="PTHR24148:SF64">
    <property type="entry name" value="HETEROKARYON INCOMPATIBILITY DOMAIN-CONTAINING PROTEIN"/>
    <property type="match status" value="1"/>
</dbReference>
<protein>
    <recommendedName>
        <fullName evidence="2">WW domain-containing protein</fullName>
    </recommendedName>
</protein>
<comment type="caution">
    <text evidence="3">The sequence shown here is derived from an EMBL/GenBank/DDBJ whole genome shotgun (WGS) entry which is preliminary data.</text>
</comment>
<feature type="compositionally biased region" description="Acidic residues" evidence="1">
    <location>
        <begin position="83"/>
        <end position="104"/>
    </location>
</feature>
<gene>
    <name evidence="3" type="ORF">TGAMA5MH_10102</name>
</gene>
<dbReference type="EMBL" id="MTYH01000115">
    <property type="protein sequence ID" value="PNP38003.1"/>
    <property type="molecule type" value="Genomic_DNA"/>
</dbReference>
<dbReference type="Pfam" id="PF06985">
    <property type="entry name" value="HET"/>
    <property type="match status" value="1"/>
</dbReference>
<feature type="domain" description="WW" evidence="2">
    <location>
        <begin position="61"/>
        <end position="94"/>
    </location>
</feature>
<dbReference type="OrthoDB" id="2157530at2759"/>
<dbReference type="Pfam" id="PF26639">
    <property type="entry name" value="Het-6_barrel"/>
    <property type="match status" value="1"/>
</dbReference>
<accession>A0A2K0SXK2</accession>
<sequence>MSAELGTYHYRPLRDSEIRLIQLHPAQQTHDDILLTIFHRPLNARKDESNPTRLTRTQLQSTLPAGWEVFETPEGRYLFCNDSTDEGESEDDDDDEAEENDEASQESGSDASSDGDFVTTWEHPDPSIDRALYELPPESTFWEQDTVFEALSYQWGSPNNPGTAFVKPSTGNAIVATFSIGKNLESALRHLRYTSKPRTLWIDAICINQNDNAEKAAQVIRMADIYSLAARVVVWLGPAEDDSELAISTLAYLGAQVETTLDAYRLTSPGAEEPMWYDIDCSLPYSDAQWKAIECLILRAWFTRVWTAQEIHLANRLAIIQVGNATLLWSLFRRATECLKDKPNHGEERLSLSKVTSSTLNGKGRPLSDLFRRFAHRDCSNGHDKVYGLMAMVPPAFVAATRPDYTQPVSKTYADAFIADTKLLERWEIFGCDVADRTSDFDDVPSWVPDLKSKKRHMYYSGLLQFTAGNSRLDYQFVDSSKFRVRGLRCATVKRVGIYAILHPQAILFAIRLWEPEDLYTGTYVTGEPLIDAFAKTLLQNDLRERNPTDKGWPTLAEWRAYCKRHIFSESAEPLEILNSSHYLDDMVSGRCGRRVYMETEEGYIGLGPRGCKPGDIICVIPGCNSPVVIRETDNGNFRLVGSSFVYGLNDGQALLGRLKSPWRVQIFDHPEQDFRIEHRYYNRETRELTVSDPRLEDHPEWERVSLEDLGRPLIGDDPIILKLFKNKITGGIMNSDPRLLPEALEARGVDLQWFTIV</sequence>
<dbReference type="PANTHER" id="PTHR24148">
    <property type="entry name" value="ANKYRIN REPEAT DOMAIN-CONTAINING PROTEIN 39 HOMOLOG-RELATED"/>
    <property type="match status" value="1"/>
</dbReference>
<proteinExistence type="predicted"/>